<feature type="region of interest" description="Disordered" evidence="1">
    <location>
        <begin position="53"/>
        <end position="78"/>
    </location>
</feature>
<protein>
    <submittedName>
        <fullName evidence="2">Uncharacterized protein</fullName>
    </submittedName>
</protein>
<feature type="compositionally biased region" description="Acidic residues" evidence="1">
    <location>
        <begin position="60"/>
        <end position="74"/>
    </location>
</feature>
<evidence type="ECO:0000256" key="1">
    <source>
        <dbReference type="SAM" id="MobiDB-lite"/>
    </source>
</evidence>
<dbReference type="PANTHER" id="PTHR36335:SF1">
    <property type="entry name" value="CHAPERONE DNAJ-DOMAIN SUPERFAMILY PROTEIN"/>
    <property type="match status" value="1"/>
</dbReference>
<dbReference type="AlphaFoldDB" id="A0A4U5NMY9"/>
<feature type="region of interest" description="Disordered" evidence="1">
    <location>
        <begin position="174"/>
        <end position="209"/>
    </location>
</feature>
<reference evidence="2" key="1">
    <citation type="submission" date="2018-10" db="EMBL/GenBank/DDBJ databases">
        <title>Population genomic analysis revealed the cold adaptation of white poplar.</title>
        <authorList>
            <person name="Liu Y.-J."/>
        </authorList>
    </citation>
    <scope>NUCLEOTIDE SEQUENCE [LARGE SCALE GENOMIC DNA]</scope>
    <source>
        <strain evidence="2">PAL-ZL1</strain>
    </source>
</reference>
<feature type="compositionally biased region" description="Basic and acidic residues" evidence="1">
    <location>
        <begin position="174"/>
        <end position="198"/>
    </location>
</feature>
<organism evidence="2">
    <name type="scientific">Populus alba</name>
    <name type="common">White poplar</name>
    <dbReference type="NCBI Taxonomy" id="43335"/>
    <lineage>
        <taxon>Eukaryota</taxon>
        <taxon>Viridiplantae</taxon>
        <taxon>Streptophyta</taxon>
        <taxon>Embryophyta</taxon>
        <taxon>Tracheophyta</taxon>
        <taxon>Spermatophyta</taxon>
        <taxon>Magnoliopsida</taxon>
        <taxon>eudicotyledons</taxon>
        <taxon>Gunneridae</taxon>
        <taxon>Pentapetalae</taxon>
        <taxon>rosids</taxon>
        <taxon>fabids</taxon>
        <taxon>Malpighiales</taxon>
        <taxon>Salicaceae</taxon>
        <taxon>Saliceae</taxon>
        <taxon>Populus</taxon>
    </lineage>
</organism>
<comment type="caution">
    <text evidence="2">The sequence shown here is derived from an EMBL/GenBank/DDBJ whole genome shotgun (WGS) entry which is preliminary data.</text>
</comment>
<gene>
    <name evidence="2" type="ORF">D5086_0000253820</name>
</gene>
<dbReference type="PANTHER" id="PTHR36335">
    <property type="entry name" value="CHAPERONE DNAJ-DOMAIN SUPERFAMILY PROTEIN"/>
    <property type="match status" value="1"/>
</dbReference>
<proteinExistence type="predicted"/>
<dbReference type="EMBL" id="RCHU01000972">
    <property type="protein sequence ID" value="TKR85029.1"/>
    <property type="molecule type" value="Genomic_DNA"/>
</dbReference>
<sequence>MKGKGVSRDYSRRRIRSGKRTTRSFDNIVVIDVDSDDEFDNVIIIDVPESLQQKLRDSDSESDSSEDSTSDCEVMEGSFGGGSRTVGKGFPEEKIQVLCFLPDGHFLGEKHDVINSQVDSKEEHKEFTQVPSSCKILSNEAQCREFVSYARSSEDKVVEMFIALSCTTQEVSVEKSGHQKMDERAAREKSSQCHDRLGRPGTSNSAEGKEACTDFASSSQLHHERDLLCALPGACFPYAVKDIINDREKLKETEEYKQAMEEEWAARQQQLQIQVYSYISSLICRRVLCCATKT</sequence>
<evidence type="ECO:0000313" key="2">
    <source>
        <dbReference type="EMBL" id="TKR85029.1"/>
    </source>
</evidence>
<name>A0A4U5NMY9_POPAL</name>
<accession>A0A4U5NMY9</accession>